<dbReference type="EMBL" id="AJWZ01002047">
    <property type="protein sequence ID" value="EKC72028.1"/>
    <property type="molecule type" value="Genomic_DNA"/>
</dbReference>
<proteinExistence type="predicted"/>
<protein>
    <submittedName>
        <fullName evidence="2">Uncharacterized protein</fullName>
    </submittedName>
</protein>
<name>K1TQL8_9ZZZZ</name>
<reference evidence="2" key="1">
    <citation type="journal article" date="2013" name="Environ. Microbiol.">
        <title>Microbiota from the distal guts of lean and obese adolescents exhibit partial functional redundancy besides clear differences in community structure.</title>
        <authorList>
            <person name="Ferrer M."/>
            <person name="Ruiz A."/>
            <person name="Lanza F."/>
            <person name="Haange S.B."/>
            <person name="Oberbach A."/>
            <person name="Till H."/>
            <person name="Bargiela R."/>
            <person name="Campoy C."/>
            <person name="Segura M.T."/>
            <person name="Richter M."/>
            <person name="von Bergen M."/>
            <person name="Seifert J."/>
            <person name="Suarez A."/>
        </authorList>
    </citation>
    <scope>NUCLEOTIDE SEQUENCE</scope>
</reference>
<evidence type="ECO:0000256" key="1">
    <source>
        <dbReference type="SAM" id="MobiDB-lite"/>
    </source>
</evidence>
<accession>K1TQL8</accession>
<evidence type="ECO:0000313" key="2">
    <source>
        <dbReference type="EMBL" id="EKC72028.1"/>
    </source>
</evidence>
<feature type="region of interest" description="Disordered" evidence="1">
    <location>
        <begin position="1"/>
        <end position="23"/>
    </location>
</feature>
<comment type="caution">
    <text evidence="2">The sequence shown here is derived from an EMBL/GenBank/DDBJ whole genome shotgun (WGS) entry which is preliminary data.</text>
</comment>
<sequence length="23" mass="2415">MGTQLQAKGLKTGETPELLNLTA</sequence>
<gene>
    <name evidence="2" type="ORF">OBE_03099</name>
</gene>
<organism evidence="2">
    <name type="scientific">human gut metagenome</name>
    <dbReference type="NCBI Taxonomy" id="408170"/>
    <lineage>
        <taxon>unclassified sequences</taxon>
        <taxon>metagenomes</taxon>
        <taxon>organismal metagenomes</taxon>
    </lineage>
</organism>
<dbReference type="AlphaFoldDB" id="K1TQL8"/>
<feature type="non-terminal residue" evidence="2">
    <location>
        <position position="23"/>
    </location>
</feature>